<dbReference type="GO" id="GO:0005179">
    <property type="term" value="F:hormone activity"/>
    <property type="evidence" value="ECO:0007669"/>
    <property type="project" value="InterPro"/>
</dbReference>
<dbReference type="Proteomes" id="UP000541249">
    <property type="component" value="Unassembled WGS sequence"/>
</dbReference>
<evidence type="ECO:0000313" key="8">
    <source>
        <dbReference type="EMBL" id="NXW59844.1"/>
    </source>
</evidence>
<dbReference type="GO" id="GO:0006182">
    <property type="term" value="P:cGMP biosynthetic process"/>
    <property type="evidence" value="ECO:0007669"/>
    <property type="project" value="TreeGrafter"/>
</dbReference>
<evidence type="ECO:0000256" key="1">
    <source>
        <dbReference type="ARBA" id="ARBA00004613"/>
    </source>
</evidence>
<organism evidence="8 9">
    <name type="scientific">Eurystomus gularis</name>
    <dbReference type="NCBI Taxonomy" id="325343"/>
    <lineage>
        <taxon>Eukaryota</taxon>
        <taxon>Metazoa</taxon>
        <taxon>Chordata</taxon>
        <taxon>Craniata</taxon>
        <taxon>Vertebrata</taxon>
        <taxon>Euteleostomi</taxon>
        <taxon>Archelosauria</taxon>
        <taxon>Archosauria</taxon>
        <taxon>Dinosauria</taxon>
        <taxon>Saurischia</taxon>
        <taxon>Theropoda</taxon>
        <taxon>Coelurosauria</taxon>
        <taxon>Aves</taxon>
        <taxon>Neognathae</taxon>
        <taxon>Neoaves</taxon>
        <taxon>Telluraves</taxon>
        <taxon>Coraciimorphae</taxon>
        <taxon>Coraciiformes</taxon>
        <taxon>Coraciidae</taxon>
        <taxon>Eurystomus</taxon>
    </lineage>
</organism>
<comment type="similarity">
    <text evidence="5">Belongs to the natriuretic peptide family.</text>
</comment>
<gene>
    <name evidence="8" type="primary">Cnp2</name>
    <name evidence="8" type="ORF">EURGUL_R00191</name>
</gene>
<keyword evidence="2" id="KW-0964">Secreted</keyword>
<dbReference type="AlphaFoldDB" id="A0A7L4DBY1"/>
<feature type="chain" id="PRO_5029459646" evidence="7">
    <location>
        <begin position="25"/>
        <end position="123"/>
    </location>
</feature>
<dbReference type="InterPro" id="IPR030480">
    <property type="entry name" value="Natr_peptide_CS"/>
</dbReference>
<dbReference type="PROSITE" id="PS00263">
    <property type="entry name" value="NATRIURETIC_PEPTIDE"/>
    <property type="match status" value="1"/>
</dbReference>
<evidence type="ECO:0000256" key="2">
    <source>
        <dbReference type="ARBA" id="ARBA00022525"/>
    </source>
</evidence>
<protein>
    <submittedName>
        <fullName evidence="8">ANFC2 protein</fullName>
    </submittedName>
</protein>
<comment type="caution">
    <text evidence="8">The sequence shown here is derived from an EMBL/GenBank/DDBJ whole genome shotgun (WGS) entry which is preliminary data.</text>
</comment>
<evidence type="ECO:0000256" key="4">
    <source>
        <dbReference type="ARBA" id="ARBA00022858"/>
    </source>
</evidence>
<dbReference type="GO" id="GO:0007168">
    <property type="term" value="P:receptor guanylyl cyclase signaling pathway"/>
    <property type="evidence" value="ECO:0007669"/>
    <property type="project" value="TreeGrafter"/>
</dbReference>
<dbReference type="PANTHER" id="PTHR12167:SF2">
    <property type="entry name" value="C-TYPE NATRIURETIC PEPTIDE"/>
    <property type="match status" value="1"/>
</dbReference>
<comment type="subcellular location">
    <subcellularLocation>
        <location evidence="1 5">Secreted</location>
    </subcellularLocation>
</comment>
<evidence type="ECO:0000256" key="5">
    <source>
        <dbReference type="RuleBase" id="RU003686"/>
    </source>
</evidence>
<feature type="region of interest" description="Disordered" evidence="6">
    <location>
        <begin position="47"/>
        <end position="74"/>
    </location>
</feature>
<name>A0A7L4DBY1_9AVES</name>
<evidence type="ECO:0000256" key="7">
    <source>
        <dbReference type="SAM" id="SignalP"/>
    </source>
</evidence>
<dbReference type="OrthoDB" id="9387790at2759"/>
<feature type="non-terminal residue" evidence="8">
    <location>
        <position position="1"/>
    </location>
</feature>
<keyword evidence="4 5" id="KW-0838">Vasoactive</keyword>
<dbReference type="Pfam" id="PF00212">
    <property type="entry name" value="ANP"/>
    <property type="match status" value="1"/>
</dbReference>
<feature type="non-terminal residue" evidence="8">
    <location>
        <position position="123"/>
    </location>
</feature>
<dbReference type="PRINTS" id="PR00710">
    <property type="entry name" value="NATPEPTIDES"/>
</dbReference>
<feature type="signal peptide" evidence="7">
    <location>
        <begin position="1"/>
        <end position="24"/>
    </location>
</feature>
<evidence type="ECO:0000256" key="6">
    <source>
        <dbReference type="SAM" id="MobiDB-lite"/>
    </source>
</evidence>
<dbReference type="EMBL" id="VZZY01013051">
    <property type="protein sequence ID" value="NXW59844.1"/>
    <property type="molecule type" value="Genomic_DNA"/>
</dbReference>
<dbReference type="PANTHER" id="PTHR12167">
    <property type="entry name" value="C-TYPE NATRIURETIC PEPTIDE"/>
    <property type="match status" value="1"/>
</dbReference>
<proteinExistence type="inferred from homology"/>
<evidence type="ECO:0000256" key="3">
    <source>
        <dbReference type="ARBA" id="ARBA00022729"/>
    </source>
</evidence>
<evidence type="ECO:0000313" key="9">
    <source>
        <dbReference type="Proteomes" id="UP000541249"/>
    </source>
</evidence>
<dbReference type="InterPro" id="IPR000663">
    <property type="entry name" value="Natr_peptide"/>
</dbReference>
<dbReference type="GO" id="GO:0005576">
    <property type="term" value="C:extracellular region"/>
    <property type="evidence" value="ECO:0007669"/>
    <property type="project" value="UniProtKB-SubCell"/>
</dbReference>
<sequence length="123" mass="13312">MLGLQSWPCSLFLLLVLLSASVQAVSLPGQRLQMLLSQLLPLEPDSTLAEEDMKEGSSLGPQSLSSTLPFLPSGQRAARPSLWRKTLTSRKWVPPGDWAWKAMPSGCFGLKLDRIGAFSGLGC</sequence>
<feature type="compositionally biased region" description="Polar residues" evidence="6">
    <location>
        <begin position="59"/>
        <end position="68"/>
    </location>
</feature>
<reference evidence="8 9" key="1">
    <citation type="submission" date="2019-09" db="EMBL/GenBank/DDBJ databases">
        <title>Bird 10,000 Genomes (B10K) Project - Family phase.</title>
        <authorList>
            <person name="Zhang G."/>
        </authorList>
    </citation>
    <scope>NUCLEOTIDE SEQUENCE [LARGE SCALE GENOMIC DNA]</scope>
    <source>
        <strain evidence="8">B10K-DU-002-51</strain>
        <tissue evidence="8">Muscle</tissue>
    </source>
</reference>
<dbReference type="SMART" id="SM00183">
    <property type="entry name" value="NAT_PEP"/>
    <property type="match status" value="1"/>
</dbReference>
<keyword evidence="9" id="KW-1185">Reference proteome</keyword>
<keyword evidence="3 7" id="KW-0732">Signal</keyword>
<dbReference type="GO" id="GO:0097746">
    <property type="term" value="P:blood vessel diameter maintenance"/>
    <property type="evidence" value="ECO:0007669"/>
    <property type="project" value="UniProtKB-KW"/>
</dbReference>
<accession>A0A7L4DBY1</accession>